<gene>
    <name evidence="6" type="ORF">N47_A12720</name>
</gene>
<reference evidence="6" key="1">
    <citation type="journal article" date="2011" name="Environ. Microbiol.">
        <title>Genomic insights into the metabolic potential of the polycyclic aromatic hydrocarbon degrading sulfate-reducing Deltaproteobacterium N47.</title>
        <authorList>
            <person name="Bergmann F."/>
            <person name="Selesi D."/>
            <person name="Weinmaier T."/>
            <person name="Tischler P."/>
            <person name="Rattei T."/>
            <person name="Meckenstock R.U."/>
        </authorList>
    </citation>
    <scope>NUCLEOTIDE SEQUENCE</scope>
</reference>
<sequence length="393" mass="44828">MRLRKDKWELVKLGGICEIDPSKRELADIASDTLVSFAEMADLNEKRPYFNFSRKSNLGVLKKGGLSYFKDADVLLAKMTPCFENGKSGLVAGCLNGIGFGSTEFFVLRGVKIDPYLLYSIISSDFFIDSGKLMMLGTTGRKRLMKDFVANYQIPLPPLEEQKQIAALFQSIETAIEQVEVQEKNLQNLKNQLLCELFSEALQFTNYLNKNDFEKIKFEKIALNISERVEPQKTTLDTYVGLEHLDPDNLVIARTGKPDDVIGTKLKIYKGDIIFGKRRAYQRKVAVSHFDGIASAHSMILRANEKYIEKEFLPFFMQSDVFMNRAVQISEGSLSPTIKWKTLAAQEFILPKKEKQKELTKLFKQFDTTRDQLKQQKTTLKNLKQKLLSEILG</sequence>
<keyword evidence="4" id="KW-0175">Coiled coil</keyword>
<evidence type="ECO:0000259" key="5">
    <source>
        <dbReference type="Pfam" id="PF01420"/>
    </source>
</evidence>
<proteinExistence type="inferred from homology"/>
<dbReference type="InterPro" id="IPR051212">
    <property type="entry name" value="Type-I_RE_S_subunit"/>
</dbReference>
<protein>
    <recommendedName>
        <fullName evidence="5">Type I restriction modification DNA specificity domain-containing protein</fullName>
    </recommendedName>
</protein>
<dbReference type="SUPFAM" id="SSF116734">
    <property type="entry name" value="DNA methylase specificity domain"/>
    <property type="match status" value="2"/>
</dbReference>
<organism evidence="6">
    <name type="scientific">uncultured Desulfobacterium sp</name>
    <dbReference type="NCBI Taxonomy" id="201089"/>
    <lineage>
        <taxon>Bacteria</taxon>
        <taxon>Pseudomonadati</taxon>
        <taxon>Thermodesulfobacteriota</taxon>
        <taxon>Desulfobacteria</taxon>
        <taxon>Desulfobacterales</taxon>
        <taxon>Desulfobacteriaceae</taxon>
        <taxon>Desulfobacterium</taxon>
        <taxon>environmental samples</taxon>
    </lineage>
</organism>
<dbReference type="InterPro" id="IPR000055">
    <property type="entry name" value="Restrct_endonuc_typeI_TRD"/>
</dbReference>
<name>E1Y9J9_9BACT</name>
<dbReference type="AlphaFoldDB" id="E1Y9J9"/>
<comment type="similarity">
    <text evidence="1">Belongs to the type-I restriction system S methylase family.</text>
</comment>
<accession>E1Y9J9</accession>
<dbReference type="GO" id="GO:0003677">
    <property type="term" value="F:DNA binding"/>
    <property type="evidence" value="ECO:0007669"/>
    <property type="project" value="UniProtKB-KW"/>
</dbReference>
<dbReference type="PANTHER" id="PTHR43140:SF1">
    <property type="entry name" value="TYPE I RESTRICTION ENZYME ECOKI SPECIFICITY SUBUNIT"/>
    <property type="match status" value="1"/>
</dbReference>
<keyword evidence="2" id="KW-0680">Restriction system</keyword>
<evidence type="ECO:0000256" key="4">
    <source>
        <dbReference type="SAM" id="Coils"/>
    </source>
</evidence>
<evidence type="ECO:0000256" key="2">
    <source>
        <dbReference type="ARBA" id="ARBA00022747"/>
    </source>
</evidence>
<evidence type="ECO:0000313" key="6">
    <source>
        <dbReference type="EMBL" id="CBX27243.1"/>
    </source>
</evidence>
<evidence type="ECO:0000256" key="3">
    <source>
        <dbReference type="ARBA" id="ARBA00023125"/>
    </source>
</evidence>
<dbReference type="EMBL" id="FR695864">
    <property type="protein sequence ID" value="CBX27243.1"/>
    <property type="molecule type" value="Genomic_DNA"/>
</dbReference>
<evidence type="ECO:0000256" key="1">
    <source>
        <dbReference type="ARBA" id="ARBA00010923"/>
    </source>
</evidence>
<feature type="domain" description="Type I restriction modification DNA specificity" evidence="5">
    <location>
        <begin position="6"/>
        <end position="178"/>
    </location>
</feature>
<dbReference type="REBASE" id="35233">
    <property type="entry name" value="S.DspN47ORF12740P"/>
</dbReference>
<dbReference type="GO" id="GO:0009307">
    <property type="term" value="P:DNA restriction-modification system"/>
    <property type="evidence" value="ECO:0007669"/>
    <property type="project" value="UniProtKB-KW"/>
</dbReference>
<dbReference type="Gene3D" id="3.90.220.20">
    <property type="entry name" value="DNA methylase specificity domains"/>
    <property type="match status" value="2"/>
</dbReference>
<dbReference type="PANTHER" id="PTHR43140">
    <property type="entry name" value="TYPE-1 RESTRICTION ENZYME ECOKI SPECIFICITY PROTEIN"/>
    <property type="match status" value="1"/>
</dbReference>
<dbReference type="CDD" id="cd17260">
    <property type="entry name" value="RMtype1_S_EcoEI-TRD1-CR1_like"/>
    <property type="match status" value="1"/>
</dbReference>
<feature type="coiled-coil region" evidence="4">
    <location>
        <begin position="169"/>
        <end position="196"/>
    </location>
</feature>
<feature type="domain" description="Type I restriction modification DNA specificity" evidence="5">
    <location>
        <begin position="267"/>
        <end position="380"/>
    </location>
</feature>
<dbReference type="InterPro" id="IPR044946">
    <property type="entry name" value="Restrct_endonuc_typeI_TRD_sf"/>
</dbReference>
<dbReference type="Pfam" id="PF01420">
    <property type="entry name" value="Methylase_S"/>
    <property type="match status" value="2"/>
</dbReference>
<keyword evidence="3" id="KW-0238">DNA-binding</keyword>